<evidence type="ECO:0000313" key="3">
    <source>
        <dbReference type="EMBL" id="CAA2990409.1"/>
    </source>
</evidence>
<keyword evidence="1" id="KW-0175">Coiled coil</keyword>
<feature type="region of interest" description="Disordered" evidence="2">
    <location>
        <begin position="72"/>
        <end position="138"/>
    </location>
</feature>
<organism evidence="3 4">
    <name type="scientific">Olea europaea subsp. europaea</name>
    <dbReference type="NCBI Taxonomy" id="158383"/>
    <lineage>
        <taxon>Eukaryota</taxon>
        <taxon>Viridiplantae</taxon>
        <taxon>Streptophyta</taxon>
        <taxon>Embryophyta</taxon>
        <taxon>Tracheophyta</taxon>
        <taxon>Spermatophyta</taxon>
        <taxon>Magnoliopsida</taxon>
        <taxon>eudicotyledons</taxon>
        <taxon>Gunneridae</taxon>
        <taxon>Pentapetalae</taxon>
        <taxon>asterids</taxon>
        <taxon>lamiids</taxon>
        <taxon>Lamiales</taxon>
        <taxon>Oleaceae</taxon>
        <taxon>Oleeae</taxon>
        <taxon>Olea</taxon>
    </lineage>
</organism>
<feature type="compositionally biased region" description="Basic residues" evidence="2">
    <location>
        <begin position="119"/>
        <end position="128"/>
    </location>
</feature>
<evidence type="ECO:0000256" key="2">
    <source>
        <dbReference type="SAM" id="MobiDB-lite"/>
    </source>
</evidence>
<sequence>MMRRFEMMIENMENKMDRIDSKLAKLHRDQRDEVQNVRRRGPRIKMCDAYVYGCGTDEARGLRNKYDRDWEKGNAQDAAKPSLDKGNKKYSKIGQRSDEAMSKIVNLENGVPEQEKKEKKQKKKKKRKSGEIDSGDEL</sequence>
<comment type="caution">
    <text evidence="3">The sequence shown here is derived from an EMBL/GenBank/DDBJ whole genome shotgun (WGS) entry which is preliminary data.</text>
</comment>
<dbReference type="Proteomes" id="UP000594638">
    <property type="component" value="Unassembled WGS sequence"/>
</dbReference>
<dbReference type="AlphaFoldDB" id="A0A8S0SCT4"/>
<keyword evidence="4" id="KW-1185">Reference proteome</keyword>
<accession>A0A8S0SCT4</accession>
<dbReference type="EMBL" id="CACTIH010004273">
    <property type="protein sequence ID" value="CAA2990409.1"/>
    <property type="molecule type" value="Genomic_DNA"/>
</dbReference>
<proteinExistence type="predicted"/>
<dbReference type="Gramene" id="OE9A100830T1">
    <property type="protein sequence ID" value="OE9A100830C1"/>
    <property type="gene ID" value="OE9A100830"/>
</dbReference>
<evidence type="ECO:0000256" key="1">
    <source>
        <dbReference type="SAM" id="Coils"/>
    </source>
</evidence>
<protein>
    <submittedName>
        <fullName evidence="3">Uncharacterized protein</fullName>
    </submittedName>
</protein>
<feature type="coiled-coil region" evidence="1">
    <location>
        <begin position="2"/>
        <end position="29"/>
    </location>
</feature>
<name>A0A8S0SCT4_OLEEU</name>
<reference evidence="3 4" key="1">
    <citation type="submission" date="2019-12" db="EMBL/GenBank/DDBJ databases">
        <authorList>
            <person name="Alioto T."/>
            <person name="Alioto T."/>
            <person name="Gomez Garrido J."/>
        </authorList>
    </citation>
    <scope>NUCLEOTIDE SEQUENCE [LARGE SCALE GENOMIC DNA]</scope>
</reference>
<gene>
    <name evidence="3" type="ORF">OLEA9_A100830</name>
</gene>
<evidence type="ECO:0000313" key="4">
    <source>
        <dbReference type="Proteomes" id="UP000594638"/>
    </source>
</evidence>